<dbReference type="Proteomes" id="UP001107961">
    <property type="component" value="Unassembled WGS sequence"/>
</dbReference>
<accession>A0A9Q3ZDQ9</accession>
<reference evidence="1" key="1">
    <citation type="submission" date="2022-01" db="EMBL/GenBank/DDBJ databases">
        <authorList>
            <person name="Karlyshev A.V."/>
            <person name="Jaspars M."/>
        </authorList>
    </citation>
    <scope>NUCLEOTIDE SEQUENCE</scope>
    <source>
        <strain evidence="1">AGSA3-2</strain>
    </source>
</reference>
<evidence type="ECO:0000313" key="2">
    <source>
        <dbReference type="Proteomes" id="UP001107961"/>
    </source>
</evidence>
<dbReference type="Gene3D" id="3.10.129.10">
    <property type="entry name" value="Hotdog Thioesterase"/>
    <property type="match status" value="1"/>
</dbReference>
<dbReference type="PANTHER" id="PTHR12475">
    <property type="match status" value="1"/>
</dbReference>
<dbReference type="InterPro" id="IPR051490">
    <property type="entry name" value="THEM6_lcsJ_thioesterase"/>
</dbReference>
<keyword evidence="2" id="KW-1185">Reference proteome</keyword>
<proteinExistence type="predicted"/>
<dbReference type="RefSeq" id="WP_233917092.1">
    <property type="nucleotide sequence ID" value="NZ_CBDDTQ010000006.1"/>
</dbReference>
<gene>
    <name evidence="1" type="ORF">LZG35_15430</name>
</gene>
<dbReference type="EMBL" id="JAJVKT010000019">
    <property type="protein sequence ID" value="MCE7510028.1"/>
    <property type="molecule type" value="Genomic_DNA"/>
</dbReference>
<evidence type="ECO:0000313" key="1">
    <source>
        <dbReference type="EMBL" id="MCE7510028.1"/>
    </source>
</evidence>
<dbReference type="AlphaFoldDB" id="A0A9Q3ZDQ9"/>
<dbReference type="Pfam" id="PF13279">
    <property type="entry name" value="4HBT_2"/>
    <property type="match status" value="1"/>
</dbReference>
<sequence>MLELISAARRRRRPPTHEMFDVVSQDFRVGLLDIDINLHLNNGKYVKIMDRCRLEHGVVTGLLDRMIKARTHTIVANTEIAYIRELRPYQRFQVHTRILGWDDKYTYYDQRFESQRKLHTHALLRLAHLYGGKPISPQAFQEMTGLNRRSPVLPDYVQDWKNLLQSKRRLTEQDDSPLALGSR</sequence>
<dbReference type="CDD" id="cd00586">
    <property type="entry name" value="4HBT"/>
    <property type="match status" value="1"/>
</dbReference>
<dbReference type="SUPFAM" id="SSF54637">
    <property type="entry name" value="Thioesterase/thiol ester dehydrase-isomerase"/>
    <property type="match status" value="1"/>
</dbReference>
<protein>
    <submittedName>
        <fullName evidence="1">Thioesterase family protein</fullName>
    </submittedName>
</protein>
<name>A0A9Q3ZDQ9_9GAMM</name>
<dbReference type="PANTHER" id="PTHR12475:SF4">
    <property type="entry name" value="PROTEIN THEM6"/>
    <property type="match status" value="1"/>
</dbReference>
<comment type="caution">
    <text evidence="1">The sequence shown here is derived from an EMBL/GenBank/DDBJ whole genome shotgun (WGS) entry which is preliminary data.</text>
</comment>
<dbReference type="InterPro" id="IPR029069">
    <property type="entry name" value="HotDog_dom_sf"/>
</dbReference>
<organism evidence="1 2">
    <name type="scientific">Alloalcanivorax xenomutans</name>
    <dbReference type="NCBI Taxonomy" id="1094342"/>
    <lineage>
        <taxon>Bacteria</taxon>
        <taxon>Pseudomonadati</taxon>
        <taxon>Pseudomonadota</taxon>
        <taxon>Gammaproteobacteria</taxon>
        <taxon>Oceanospirillales</taxon>
        <taxon>Alcanivoracaceae</taxon>
        <taxon>Alloalcanivorax</taxon>
    </lineage>
</organism>